<organism evidence="1 2">
    <name type="scientific">Neptunicoccus cionae</name>
    <dbReference type="NCBI Taxonomy" id="2035344"/>
    <lineage>
        <taxon>Bacteria</taxon>
        <taxon>Pseudomonadati</taxon>
        <taxon>Pseudomonadota</taxon>
        <taxon>Alphaproteobacteria</taxon>
        <taxon>Rhodobacterales</taxon>
        <taxon>Paracoccaceae</taxon>
        <taxon>Neptunicoccus</taxon>
    </lineage>
</organism>
<name>A0A916VU13_9RHOB</name>
<dbReference type="Proteomes" id="UP000628017">
    <property type="component" value="Unassembled WGS sequence"/>
</dbReference>
<proteinExistence type="predicted"/>
<keyword evidence="2" id="KW-1185">Reference proteome</keyword>
<evidence type="ECO:0000313" key="1">
    <source>
        <dbReference type="EMBL" id="GGA33534.1"/>
    </source>
</evidence>
<dbReference type="InterPro" id="IPR036388">
    <property type="entry name" value="WH-like_DNA-bd_sf"/>
</dbReference>
<dbReference type="InterPro" id="IPR036390">
    <property type="entry name" value="WH_DNA-bd_sf"/>
</dbReference>
<comment type="caution">
    <text evidence="1">The sequence shown here is derived from an EMBL/GenBank/DDBJ whole genome shotgun (WGS) entry which is preliminary data.</text>
</comment>
<dbReference type="AlphaFoldDB" id="A0A916VU13"/>
<sequence>MVRERVIKQVKTLKNNPANMSSDHLEKYPDAPRAPSDRILMTLKMQGALTSSQIGERLGITGEGARQQLMKLSNDGLVREERRSASRGRPSTYWHLSEKGQARFPNTHAGLTVEILSSIQDELGAEALDRVISARETRTRAQYEAAMVGCGSLKERVARLAELRSDEGYMASFEDAGDGTFLFVENHCPICAAARFCQGFCRSEQAVFEQVLGPGTAIERVEHIVRGGRRCTYRIGKVAAGAA</sequence>
<dbReference type="Gene3D" id="1.10.10.10">
    <property type="entry name" value="Winged helix-like DNA-binding domain superfamily/Winged helix DNA-binding domain"/>
    <property type="match status" value="1"/>
</dbReference>
<protein>
    <submittedName>
        <fullName evidence="1">Transcriptional regulator</fullName>
    </submittedName>
</protein>
<gene>
    <name evidence="1" type="ORF">GCM10011498_38450</name>
</gene>
<accession>A0A916VU13</accession>
<reference evidence="1" key="1">
    <citation type="journal article" date="2014" name="Int. J. Syst. Evol. Microbiol.">
        <title>Complete genome sequence of Corynebacterium casei LMG S-19264T (=DSM 44701T), isolated from a smear-ripened cheese.</title>
        <authorList>
            <consortium name="US DOE Joint Genome Institute (JGI-PGF)"/>
            <person name="Walter F."/>
            <person name="Albersmeier A."/>
            <person name="Kalinowski J."/>
            <person name="Ruckert C."/>
        </authorList>
    </citation>
    <scope>NUCLEOTIDE SEQUENCE</scope>
    <source>
        <strain evidence="1">CGMCC 1.15880</strain>
    </source>
</reference>
<dbReference type="SUPFAM" id="SSF46785">
    <property type="entry name" value="Winged helix' DNA-binding domain"/>
    <property type="match status" value="1"/>
</dbReference>
<dbReference type="EMBL" id="BMKA01000011">
    <property type="protein sequence ID" value="GGA33534.1"/>
    <property type="molecule type" value="Genomic_DNA"/>
</dbReference>
<reference evidence="1" key="2">
    <citation type="submission" date="2020-09" db="EMBL/GenBank/DDBJ databases">
        <authorList>
            <person name="Sun Q."/>
            <person name="Zhou Y."/>
        </authorList>
    </citation>
    <scope>NUCLEOTIDE SEQUENCE</scope>
    <source>
        <strain evidence="1">CGMCC 1.15880</strain>
    </source>
</reference>
<evidence type="ECO:0000313" key="2">
    <source>
        <dbReference type="Proteomes" id="UP000628017"/>
    </source>
</evidence>